<evidence type="ECO:0000259" key="6">
    <source>
        <dbReference type="Pfam" id="PF00270"/>
    </source>
</evidence>
<dbReference type="GO" id="GO:0006281">
    <property type="term" value="P:DNA repair"/>
    <property type="evidence" value="ECO:0007669"/>
    <property type="project" value="TreeGrafter"/>
</dbReference>
<evidence type="ECO:0000256" key="1">
    <source>
        <dbReference type="ARBA" id="ARBA00005446"/>
    </source>
</evidence>
<dbReference type="GO" id="GO:0043590">
    <property type="term" value="C:bacterial nucleoid"/>
    <property type="evidence" value="ECO:0007669"/>
    <property type="project" value="TreeGrafter"/>
</dbReference>
<dbReference type="Gene3D" id="3.40.50.300">
    <property type="entry name" value="P-loop containing nucleotide triphosphate hydrolases"/>
    <property type="match status" value="1"/>
</dbReference>
<comment type="similarity">
    <text evidence="1">Belongs to the helicase family. RecQ subfamily.</text>
</comment>
<dbReference type="GO" id="GO:0006310">
    <property type="term" value="P:DNA recombination"/>
    <property type="evidence" value="ECO:0007669"/>
    <property type="project" value="TreeGrafter"/>
</dbReference>
<dbReference type="GO" id="GO:0003677">
    <property type="term" value="F:DNA binding"/>
    <property type="evidence" value="ECO:0007669"/>
    <property type="project" value="UniProtKB-KW"/>
</dbReference>
<comment type="catalytic activity">
    <reaction evidence="4">
        <text>Couples ATP hydrolysis with the unwinding of duplex DNA by translocating in the 3'-5' direction.</text>
        <dbReference type="EC" id="5.6.2.4"/>
    </reaction>
</comment>
<dbReference type="GO" id="GO:0009378">
    <property type="term" value="F:four-way junction helicase activity"/>
    <property type="evidence" value="ECO:0007669"/>
    <property type="project" value="TreeGrafter"/>
</dbReference>
<dbReference type="EMBL" id="LAZR01058524">
    <property type="protein sequence ID" value="KKK69702.1"/>
    <property type="molecule type" value="Genomic_DNA"/>
</dbReference>
<dbReference type="PANTHER" id="PTHR13710">
    <property type="entry name" value="DNA HELICASE RECQ FAMILY MEMBER"/>
    <property type="match status" value="1"/>
</dbReference>
<dbReference type="InterPro" id="IPR011545">
    <property type="entry name" value="DEAD/DEAH_box_helicase_dom"/>
</dbReference>
<gene>
    <name evidence="7" type="ORF">LCGC14_2931410</name>
</gene>
<proteinExistence type="inferred from homology"/>
<comment type="caution">
    <text evidence="7">The sequence shown here is derived from an EMBL/GenBank/DDBJ whole genome shotgun (WGS) entry which is preliminary data.</text>
</comment>
<dbReference type="EC" id="5.6.2.4" evidence="5"/>
<evidence type="ECO:0000256" key="4">
    <source>
        <dbReference type="ARBA" id="ARBA00034617"/>
    </source>
</evidence>
<name>A0A0F8XKR5_9ZZZZ</name>
<sequence length="63" mass="6621">MNTPIPTPSTVVRSPAAILKQVFGYSEFRDGQETVIDAALNGQDTLVLLPTGGGKSVCYQVPA</sequence>
<dbReference type="Pfam" id="PF00270">
    <property type="entry name" value="DEAD"/>
    <property type="match status" value="1"/>
</dbReference>
<organism evidence="7">
    <name type="scientific">marine sediment metagenome</name>
    <dbReference type="NCBI Taxonomy" id="412755"/>
    <lineage>
        <taxon>unclassified sequences</taxon>
        <taxon>metagenomes</taxon>
        <taxon>ecological metagenomes</taxon>
    </lineage>
</organism>
<dbReference type="AlphaFoldDB" id="A0A0F8XKR5"/>
<dbReference type="GO" id="GO:0043138">
    <property type="term" value="F:3'-5' DNA helicase activity"/>
    <property type="evidence" value="ECO:0007669"/>
    <property type="project" value="UniProtKB-EC"/>
</dbReference>
<dbReference type="PANTHER" id="PTHR13710:SF105">
    <property type="entry name" value="ATP-DEPENDENT DNA HELICASE Q1"/>
    <property type="match status" value="1"/>
</dbReference>
<dbReference type="GO" id="GO:0030894">
    <property type="term" value="C:replisome"/>
    <property type="evidence" value="ECO:0007669"/>
    <property type="project" value="TreeGrafter"/>
</dbReference>
<keyword evidence="2" id="KW-0238">DNA-binding</keyword>
<accession>A0A0F8XKR5</accession>
<evidence type="ECO:0000313" key="7">
    <source>
        <dbReference type="EMBL" id="KKK69702.1"/>
    </source>
</evidence>
<evidence type="ECO:0000256" key="3">
    <source>
        <dbReference type="ARBA" id="ARBA00023235"/>
    </source>
</evidence>
<feature type="non-terminal residue" evidence="7">
    <location>
        <position position="63"/>
    </location>
</feature>
<dbReference type="GO" id="GO:0005524">
    <property type="term" value="F:ATP binding"/>
    <property type="evidence" value="ECO:0007669"/>
    <property type="project" value="InterPro"/>
</dbReference>
<evidence type="ECO:0000256" key="2">
    <source>
        <dbReference type="ARBA" id="ARBA00023125"/>
    </source>
</evidence>
<reference evidence="7" key="1">
    <citation type="journal article" date="2015" name="Nature">
        <title>Complex archaea that bridge the gap between prokaryotes and eukaryotes.</title>
        <authorList>
            <person name="Spang A."/>
            <person name="Saw J.H."/>
            <person name="Jorgensen S.L."/>
            <person name="Zaremba-Niedzwiedzka K."/>
            <person name="Martijn J."/>
            <person name="Lind A.E."/>
            <person name="van Eijk R."/>
            <person name="Schleper C."/>
            <person name="Guy L."/>
            <person name="Ettema T.J."/>
        </authorList>
    </citation>
    <scope>NUCLEOTIDE SEQUENCE</scope>
</reference>
<dbReference type="GO" id="GO:0005737">
    <property type="term" value="C:cytoplasm"/>
    <property type="evidence" value="ECO:0007669"/>
    <property type="project" value="TreeGrafter"/>
</dbReference>
<feature type="domain" description="DEAD/DEAH-box helicase" evidence="6">
    <location>
        <begin position="30"/>
        <end position="63"/>
    </location>
</feature>
<protein>
    <recommendedName>
        <fullName evidence="5">DNA 3'-5' helicase</fullName>
        <ecNumber evidence="5">5.6.2.4</ecNumber>
    </recommendedName>
</protein>
<dbReference type="InterPro" id="IPR027417">
    <property type="entry name" value="P-loop_NTPase"/>
</dbReference>
<dbReference type="SUPFAM" id="SSF52540">
    <property type="entry name" value="P-loop containing nucleoside triphosphate hydrolases"/>
    <property type="match status" value="1"/>
</dbReference>
<evidence type="ECO:0000256" key="5">
    <source>
        <dbReference type="ARBA" id="ARBA00034808"/>
    </source>
</evidence>
<keyword evidence="3" id="KW-0413">Isomerase</keyword>